<organism evidence="10">
    <name type="scientific">viral metagenome</name>
    <dbReference type="NCBI Taxonomy" id="1070528"/>
    <lineage>
        <taxon>unclassified sequences</taxon>
        <taxon>metagenomes</taxon>
        <taxon>organismal metagenomes</taxon>
    </lineage>
</organism>
<evidence type="ECO:0000256" key="1">
    <source>
        <dbReference type="ARBA" id="ARBA00012513"/>
    </source>
</evidence>
<evidence type="ECO:0000256" key="3">
    <source>
        <dbReference type="ARBA" id="ARBA00022679"/>
    </source>
</evidence>
<dbReference type="SMART" id="SM00220">
    <property type="entry name" value="S_TKc"/>
    <property type="match status" value="1"/>
</dbReference>
<keyword evidence="6" id="KW-0067">ATP-binding</keyword>
<evidence type="ECO:0000256" key="4">
    <source>
        <dbReference type="ARBA" id="ARBA00022741"/>
    </source>
</evidence>
<dbReference type="Gene3D" id="3.30.200.20">
    <property type="entry name" value="Phosphorylase Kinase, domain 1"/>
    <property type="match status" value="1"/>
</dbReference>
<evidence type="ECO:0000256" key="8">
    <source>
        <dbReference type="ARBA" id="ARBA00048679"/>
    </source>
</evidence>
<dbReference type="EMBL" id="MN740556">
    <property type="protein sequence ID" value="QHU32980.1"/>
    <property type="molecule type" value="Genomic_DNA"/>
</dbReference>
<dbReference type="PROSITE" id="PS00108">
    <property type="entry name" value="PROTEIN_KINASE_ST"/>
    <property type="match status" value="1"/>
</dbReference>
<dbReference type="InterPro" id="IPR051334">
    <property type="entry name" value="SRPK"/>
</dbReference>
<dbReference type="GO" id="GO:0000245">
    <property type="term" value="P:spliceosomal complex assembly"/>
    <property type="evidence" value="ECO:0007669"/>
    <property type="project" value="TreeGrafter"/>
</dbReference>
<dbReference type="PANTHER" id="PTHR47634:SF9">
    <property type="entry name" value="PROTEIN KINASE DOMAIN-CONTAINING PROTEIN-RELATED"/>
    <property type="match status" value="1"/>
</dbReference>
<dbReference type="GO" id="GO:0005524">
    <property type="term" value="F:ATP binding"/>
    <property type="evidence" value="ECO:0007669"/>
    <property type="project" value="UniProtKB-KW"/>
</dbReference>
<evidence type="ECO:0000256" key="6">
    <source>
        <dbReference type="ARBA" id="ARBA00022840"/>
    </source>
</evidence>
<dbReference type="InterPro" id="IPR008271">
    <property type="entry name" value="Ser/Thr_kinase_AS"/>
</dbReference>
<evidence type="ECO:0000259" key="9">
    <source>
        <dbReference type="PROSITE" id="PS50011"/>
    </source>
</evidence>
<evidence type="ECO:0000256" key="2">
    <source>
        <dbReference type="ARBA" id="ARBA00022527"/>
    </source>
</evidence>
<dbReference type="EC" id="2.7.11.1" evidence="1"/>
<dbReference type="PROSITE" id="PS50011">
    <property type="entry name" value="PROTEIN_KINASE_DOM"/>
    <property type="match status" value="1"/>
</dbReference>
<evidence type="ECO:0000256" key="5">
    <source>
        <dbReference type="ARBA" id="ARBA00022777"/>
    </source>
</evidence>
<evidence type="ECO:0000256" key="7">
    <source>
        <dbReference type="ARBA" id="ARBA00047899"/>
    </source>
</evidence>
<dbReference type="InterPro" id="IPR011009">
    <property type="entry name" value="Kinase-like_dom_sf"/>
</dbReference>
<dbReference type="AlphaFoldDB" id="A0A6C0LRH9"/>
<dbReference type="Gene3D" id="1.10.510.10">
    <property type="entry name" value="Transferase(Phosphotransferase) domain 1"/>
    <property type="match status" value="1"/>
</dbReference>
<comment type="catalytic activity">
    <reaction evidence="8">
        <text>L-seryl-[protein] + ATP = O-phospho-L-seryl-[protein] + ADP + H(+)</text>
        <dbReference type="Rhea" id="RHEA:17989"/>
        <dbReference type="Rhea" id="RHEA-COMP:9863"/>
        <dbReference type="Rhea" id="RHEA-COMP:11604"/>
        <dbReference type="ChEBI" id="CHEBI:15378"/>
        <dbReference type="ChEBI" id="CHEBI:29999"/>
        <dbReference type="ChEBI" id="CHEBI:30616"/>
        <dbReference type="ChEBI" id="CHEBI:83421"/>
        <dbReference type="ChEBI" id="CHEBI:456216"/>
        <dbReference type="EC" id="2.7.11.1"/>
    </reaction>
</comment>
<evidence type="ECO:0000313" key="10">
    <source>
        <dbReference type="EMBL" id="QHU32980.1"/>
    </source>
</evidence>
<dbReference type="PROSITE" id="PS00107">
    <property type="entry name" value="PROTEIN_KINASE_ATP"/>
    <property type="match status" value="1"/>
</dbReference>
<dbReference type="SUPFAM" id="SSF56112">
    <property type="entry name" value="Protein kinase-like (PK-like)"/>
    <property type="match status" value="1"/>
</dbReference>
<keyword evidence="2" id="KW-0723">Serine/threonine-protein kinase</keyword>
<dbReference type="PANTHER" id="PTHR47634">
    <property type="entry name" value="PROTEIN KINASE DOMAIN-CONTAINING PROTEIN-RELATED"/>
    <property type="match status" value="1"/>
</dbReference>
<feature type="domain" description="Protein kinase" evidence="9">
    <location>
        <begin position="68"/>
        <end position="528"/>
    </location>
</feature>
<sequence>MVENESLKIIDELEGLGRIDNSFNNKDSEFEESSNEYIEDSTESYEEIPDTDEIIHRGLLLKNHDNHYLLLRKIGFGNNANVWICFKISDQKYCAIKIQHYQCYGDGKREITILKSISDFIKINNEPTHCVEMIDYFVYQFTEEIKYICSVYELYGGSLHMLLTTGKYKYGLPVEVVKKITKQILKGLVFLHDELHIIHTDLKPDNLLIKGVVDSQKKTIEIFSKSGFIDKYNKIYAKYCTENSPDFEQFYQECSVLGMECTKDLHMIKDEIEYSSDEYSDESDDSDESIEEDENDFVNEASIEPYNKRRQSVDDTLQTLFNKKLVNLESKDTEDNYYDFESIKNRRDVTTDKVQIMDDKYVINCEIAITDFGNSYFYEKRTKDEIQARKYRAPEIIMDFNYSYSVDIWSLGCIVYELLTGYVLFDPEDSPLNKDIQHLYLMEKILGSIPLKYKKISKRSNFLFDSKRNYHVKNIEKIERISIKNILITQFKFDDIEANDCSNFISEMLNYNYKTRPSAIEILKHKWLN</sequence>
<dbReference type="GO" id="GO:0050684">
    <property type="term" value="P:regulation of mRNA processing"/>
    <property type="evidence" value="ECO:0007669"/>
    <property type="project" value="TreeGrafter"/>
</dbReference>
<name>A0A6C0LRH9_9ZZZZ</name>
<dbReference type="GO" id="GO:0004674">
    <property type="term" value="F:protein serine/threonine kinase activity"/>
    <property type="evidence" value="ECO:0007669"/>
    <property type="project" value="UniProtKB-KW"/>
</dbReference>
<dbReference type="Pfam" id="PF00069">
    <property type="entry name" value="Pkinase"/>
    <property type="match status" value="2"/>
</dbReference>
<reference evidence="10" key="1">
    <citation type="journal article" date="2020" name="Nature">
        <title>Giant virus diversity and host interactions through global metagenomics.</title>
        <authorList>
            <person name="Schulz F."/>
            <person name="Roux S."/>
            <person name="Paez-Espino D."/>
            <person name="Jungbluth S."/>
            <person name="Walsh D.A."/>
            <person name="Denef V.J."/>
            <person name="McMahon K.D."/>
            <person name="Konstantinidis K.T."/>
            <person name="Eloe-Fadrosh E.A."/>
            <person name="Kyrpides N.C."/>
            <person name="Woyke T."/>
        </authorList>
    </citation>
    <scope>NUCLEOTIDE SEQUENCE</scope>
    <source>
        <strain evidence="10">GVMAG-S-1014582-52</strain>
    </source>
</reference>
<protein>
    <recommendedName>
        <fullName evidence="1">non-specific serine/threonine protein kinase</fullName>
        <ecNumber evidence="1">2.7.11.1</ecNumber>
    </recommendedName>
</protein>
<comment type="catalytic activity">
    <reaction evidence="7">
        <text>L-threonyl-[protein] + ATP = O-phospho-L-threonyl-[protein] + ADP + H(+)</text>
        <dbReference type="Rhea" id="RHEA:46608"/>
        <dbReference type="Rhea" id="RHEA-COMP:11060"/>
        <dbReference type="Rhea" id="RHEA-COMP:11605"/>
        <dbReference type="ChEBI" id="CHEBI:15378"/>
        <dbReference type="ChEBI" id="CHEBI:30013"/>
        <dbReference type="ChEBI" id="CHEBI:30616"/>
        <dbReference type="ChEBI" id="CHEBI:61977"/>
        <dbReference type="ChEBI" id="CHEBI:456216"/>
        <dbReference type="EC" id="2.7.11.1"/>
    </reaction>
</comment>
<dbReference type="InterPro" id="IPR000719">
    <property type="entry name" value="Prot_kinase_dom"/>
</dbReference>
<keyword evidence="4" id="KW-0547">Nucleotide-binding</keyword>
<keyword evidence="5" id="KW-0418">Kinase</keyword>
<accession>A0A6C0LRH9</accession>
<proteinExistence type="predicted"/>
<dbReference type="InterPro" id="IPR017441">
    <property type="entry name" value="Protein_kinase_ATP_BS"/>
</dbReference>
<keyword evidence="3" id="KW-0808">Transferase</keyword>